<dbReference type="InterPro" id="IPR019448">
    <property type="entry name" value="NT-C2"/>
</dbReference>
<evidence type="ECO:0000256" key="1">
    <source>
        <dbReference type="SAM" id="Coils"/>
    </source>
</evidence>
<feature type="coiled-coil region" evidence="1">
    <location>
        <begin position="432"/>
        <end position="459"/>
    </location>
</feature>
<evidence type="ECO:0000313" key="5">
    <source>
        <dbReference type="EnsemblPlants" id="KRH32597"/>
    </source>
</evidence>
<feature type="coiled-coil region" evidence="1">
    <location>
        <begin position="595"/>
        <end position="700"/>
    </location>
</feature>
<name>A0A0R0HYA9_SOYBN</name>
<feature type="coiled-coil region" evidence="1">
    <location>
        <begin position="791"/>
        <end position="884"/>
    </location>
</feature>
<dbReference type="PROSITE" id="PS51840">
    <property type="entry name" value="C2_NT"/>
    <property type="match status" value="1"/>
</dbReference>
<dbReference type="PANTHER" id="PTHR47270:SF3">
    <property type="entry name" value="HYPOTETICAL PROTEIN"/>
    <property type="match status" value="1"/>
</dbReference>
<dbReference type="Proteomes" id="UP000008827">
    <property type="component" value="Chromosome 10"/>
</dbReference>
<feature type="coiled-coil region" evidence="1">
    <location>
        <begin position="485"/>
        <end position="512"/>
    </location>
</feature>
<feature type="region of interest" description="Disordered" evidence="2">
    <location>
        <begin position="209"/>
        <end position="272"/>
    </location>
</feature>
<dbReference type="ExpressionAtlas" id="A0A0R0HYA9">
    <property type="expression patterns" value="baseline and differential"/>
</dbReference>
<dbReference type="EMBL" id="CM000843">
    <property type="protein sequence ID" value="KRH32597.1"/>
    <property type="molecule type" value="Genomic_DNA"/>
</dbReference>
<accession>A0A0R0HYA9</accession>
<sequence>MFRLHKHRAEKSGDKIEFRISHLKALQVPKGWDKLFVSVVSVENGKTIAKSSKVSVRNGGCQWSDNFSESISISRDNSSKEIDDCDLKLIVAMGSSRSGILGEATVSLTSYMSSGAAIPLSIPLNKCNHGTVLHVTVQCLTPRTKLRDQESSETKFHLKAINESNYDLSVKSNESDCSNVQSVESSSVEDFDSILSPGEIETMATSFSGSVSNCSHNSTEGSTGRGNISPSISDGQSPTARQDSTSSQKSVSHHNYPVNDTSQPNNSSFNSQNMQHIGALSSKKTNASNNRLEAAGDTSEELRAEAKMWEMNARKLMGDLDMLRTEFSDQSKKLAGIEMDLSATQVERDGLKKEVEQLKLSFEDPVVRQKALEDSVSQVEGIPEIENALKEELKFEKESNANLSLQLKKSQEANIELLRDLTNEQEFRLSELENSRSQAARLQEKIMEMQSEIDSSTEDLKQKLMVAKIHWSEAQEECEYLRGANQKLQITIEDLAEECSSFEKLNGDLKQQNLKLEGYCSHMEARLRESDERFSKCSEGVELLEKKFDLKLEDIASKEKHLTSDLDGFFYENRKHMEQAQVLLNQMQMEMMVETQNLELEVEKLSLKLSAAHDEKERIASNAMLEVSTLRADKAKLESAFEEAQSKVSLAKKEVDMIQSQYEQKLEDLTTQLAEYKIKMEMLMTEHEKLLKLVEDYKSRELKFKSTINALELKLTVTEYERQQVMDESGILKVQLQQTHQFENEIIALKNELDASNSEKERLEASLCLTSELCEDLKAEKISSGLKILALEQAASELEDCKKTRASLEEKLLQLENDLKAKETRCVQDTELSHSKRINRQHQQTIQLLEQEKAEFQTKAQVLEEELKLIKEQKRNQVSKLNRKSLPVHDDLKASKNPVVKNTIQYRSNRRKSLKNDREVMKDQQDPGYSIKHQSEVETELGLLDENVHAVEVDPLPKTQLVENELAKEKEVKNIYEVQFDRSPSQDRNNQANGPVKPMAEELVTKEKFERTKSMLEAELRDIQERYFHMSLKYAEVEAEREELVMKLKATRKKGWLS</sequence>
<feature type="compositionally biased region" description="Low complexity" evidence="2">
    <location>
        <begin position="262"/>
        <end position="272"/>
    </location>
</feature>
<dbReference type="AlphaFoldDB" id="A0A0R0HYA9"/>
<dbReference type="PANTHER" id="PTHR47270">
    <property type="entry name" value="PROTEIN MLP1-LIKE"/>
    <property type="match status" value="1"/>
</dbReference>
<gene>
    <name evidence="4" type="ORF">GLYMA_10G062800</name>
</gene>
<organism evidence="4">
    <name type="scientific">Glycine max</name>
    <name type="common">Soybean</name>
    <name type="synonym">Glycine hispida</name>
    <dbReference type="NCBI Taxonomy" id="3847"/>
    <lineage>
        <taxon>Eukaryota</taxon>
        <taxon>Viridiplantae</taxon>
        <taxon>Streptophyta</taxon>
        <taxon>Embryophyta</taxon>
        <taxon>Tracheophyta</taxon>
        <taxon>Spermatophyta</taxon>
        <taxon>Magnoliopsida</taxon>
        <taxon>eudicotyledons</taxon>
        <taxon>Gunneridae</taxon>
        <taxon>Pentapetalae</taxon>
        <taxon>rosids</taxon>
        <taxon>fabids</taxon>
        <taxon>Fabales</taxon>
        <taxon>Fabaceae</taxon>
        <taxon>Papilionoideae</taxon>
        <taxon>50 kb inversion clade</taxon>
        <taxon>NPAAA clade</taxon>
        <taxon>indigoferoid/millettioid clade</taxon>
        <taxon>Phaseoleae</taxon>
        <taxon>Glycine</taxon>
        <taxon>Glycine subgen. Soja</taxon>
    </lineage>
</organism>
<feature type="coiled-coil region" evidence="1">
    <location>
        <begin position="739"/>
        <end position="766"/>
    </location>
</feature>
<reference evidence="4" key="3">
    <citation type="submission" date="2018-07" db="EMBL/GenBank/DDBJ databases">
        <title>WGS assembly of Glycine max.</title>
        <authorList>
            <person name="Schmutz J."/>
            <person name="Cannon S."/>
            <person name="Schlueter J."/>
            <person name="Ma J."/>
            <person name="Mitros T."/>
            <person name="Nelson W."/>
            <person name="Hyten D."/>
            <person name="Song Q."/>
            <person name="Thelen J."/>
            <person name="Cheng J."/>
            <person name="Xu D."/>
            <person name="Hellsten U."/>
            <person name="May G."/>
            <person name="Yu Y."/>
            <person name="Sakurai T."/>
            <person name="Umezawa T."/>
            <person name="Bhattacharyya M."/>
            <person name="Sandhu D."/>
            <person name="Valliyodan B."/>
            <person name="Lindquist E."/>
            <person name="Peto M."/>
            <person name="Grant D."/>
            <person name="Shu S."/>
            <person name="Goodstein D."/>
            <person name="Barry K."/>
            <person name="Futrell-Griggs M."/>
            <person name="Abernathy B."/>
            <person name="Du J."/>
            <person name="Tian Z."/>
            <person name="Zhu L."/>
            <person name="Gill N."/>
            <person name="Joshi T."/>
            <person name="Libault M."/>
            <person name="Sethuraman A."/>
            <person name="Zhang X."/>
            <person name="Shinozaki K."/>
            <person name="Nguyen H."/>
            <person name="Wing R."/>
            <person name="Cregan P."/>
            <person name="Specht J."/>
            <person name="Grimwood J."/>
            <person name="Rokhsar D."/>
            <person name="Stacey G."/>
            <person name="Shoemaker R."/>
            <person name="Jackson S."/>
        </authorList>
    </citation>
    <scope>NUCLEOTIDE SEQUENCE</scope>
    <source>
        <tissue evidence="4">Callus</tissue>
    </source>
</reference>
<dbReference type="Pfam" id="PF10358">
    <property type="entry name" value="NT-C2"/>
    <property type="match status" value="1"/>
</dbReference>
<protein>
    <recommendedName>
        <fullName evidence="3">C2 NT-type domain-containing protein</fullName>
    </recommendedName>
</protein>
<dbReference type="InParanoid" id="A0A0R0HYA9"/>
<reference evidence="4 5" key="1">
    <citation type="journal article" date="2010" name="Nature">
        <title>Genome sequence of the palaeopolyploid soybean.</title>
        <authorList>
            <person name="Schmutz J."/>
            <person name="Cannon S.B."/>
            <person name="Schlueter J."/>
            <person name="Ma J."/>
            <person name="Mitros T."/>
            <person name="Nelson W."/>
            <person name="Hyten D.L."/>
            <person name="Song Q."/>
            <person name="Thelen J.J."/>
            <person name="Cheng J."/>
            <person name="Xu D."/>
            <person name="Hellsten U."/>
            <person name="May G.D."/>
            <person name="Yu Y."/>
            <person name="Sakurai T."/>
            <person name="Umezawa T."/>
            <person name="Bhattacharyya M.K."/>
            <person name="Sandhu D."/>
            <person name="Valliyodan B."/>
            <person name="Lindquist E."/>
            <person name="Peto M."/>
            <person name="Grant D."/>
            <person name="Shu S."/>
            <person name="Goodstein D."/>
            <person name="Barry K."/>
            <person name="Futrell-Griggs M."/>
            <person name="Abernathy B."/>
            <person name="Du J."/>
            <person name="Tian Z."/>
            <person name="Zhu L."/>
            <person name="Gill N."/>
            <person name="Joshi T."/>
            <person name="Libault M."/>
            <person name="Sethuraman A."/>
            <person name="Zhang X.-C."/>
            <person name="Shinozaki K."/>
            <person name="Nguyen H.T."/>
            <person name="Wing R.A."/>
            <person name="Cregan P."/>
            <person name="Specht J."/>
            <person name="Grimwood J."/>
            <person name="Rokhsar D."/>
            <person name="Stacey G."/>
            <person name="Shoemaker R.C."/>
            <person name="Jackson S.A."/>
        </authorList>
    </citation>
    <scope>NUCLEOTIDE SEQUENCE</scope>
    <source>
        <strain evidence="5">cv. Williams 82</strain>
        <tissue evidence="4">Callus</tissue>
    </source>
</reference>
<dbReference type="Gramene" id="KRH32597">
    <property type="protein sequence ID" value="KRH32597"/>
    <property type="gene ID" value="GLYMA_10G062800"/>
</dbReference>
<feature type="coiled-coil region" evidence="1">
    <location>
        <begin position="1006"/>
        <end position="1054"/>
    </location>
</feature>
<dbReference type="EnsemblPlants" id="KRH32597">
    <property type="protein sequence ID" value="KRH32597"/>
    <property type="gene ID" value="GLYMA_10G062800"/>
</dbReference>
<evidence type="ECO:0000313" key="6">
    <source>
        <dbReference type="Proteomes" id="UP000008827"/>
    </source>
</evidence>
<keyword evidence="1" id="KW-0175">Coiled coil</keyword>
<reference evidence="5" key="2">
    <citation type="submission" date="2018-02" db="UniProtKB">
        <authorList>
            <consortium name="EnsemblPlants"/>
        </authorList>
    </citation>
    <scope>IDENTIFICATION</scope>
    <source>
        <strain evidence="5">Williams 82</strain>
    </source>
</reference>
<evidence type="ECO:0000256" key="2">
    <source>
        <dbReference type="SAM" id="MobiDB-lite"/>
    </source>
</evidence>
<dbReference type="STRING" id="3847.A0A0R0HYA9"/>
<dbReference type="SMR" id="A0A0R0HYA9"/>
<feature type="domain" description="C2 NT-type" evidence="3">
    <location>
        <begin position="6"/>
        <end position="141"/>
    </location>
</feature>
<proteinExistence type="predicted"/>
<keyword evidence="6" id="KW-1185">Reference proteome</keyword>
<evidence type="ECO:0000313" key="4">
    <source>
        <dbReference type="EMBL" id="KRH32597.1"/>
    </source>
</evidence>
<feature type="compositionally biased region" description="Polar residues" evidence="2">
    <location>
        <begin position="209"/>
        <end position="250"/>
    </location>
</feature>
<evidence type="ECO:0000259" key="3">
    <source>
        <dbReference type="PROSITE" id="PS51840"/>
    </source>
</evidence>